<sequence>MVLLRFSALVRMSFGMRRCSAGRMSTRPPPMEPSSLLTLSAVYERVTEARSQERSCEALRSDPMAPLATARRLPMLGLLRTLSESLSEDGKLSLSGETLPLPLR</sequence>
<name>A0A7U2I8G2_PHANO</name>
<evidence type="ECO:0000313" key="3">
    <source>
        <dbReference type="Proteomes" id="UP000663193"/>
    </source>
</evidence>
<accession>A0A7U2I8G2</accession>
<gene>
    <name evidence="2" type="ORF">JI435_421340</name>
</gene>
<protein>
    <submittedName>
        <fullName evidence="2">Uncharacterized protein</fullName>
    </submittedName>
</protein>
<evidence type="ECO:0000256" key="1">
    <source>
        <dbReference type="SAM" id="MobiDB-lite"/>
    </source>
</evidence>
<organism evidence="2 3">
    <name type="scientific">Phaeosphaeria nodorum (strain SN15 / ATCC MYA-4574 / FGSC 10173)</name>
    <name type="common">Glume blotch fungus</name>
    <name type="synonym">Parastagonospora nodorum</name>
    <dbReference type="NCBI Taxonomy" id="321614"/>
    <lineage>
        <taxon>Eukaryota</taxon>
        <taxon>Fungi</taxon>
        <taxon>Dikarya</taxon>
        <taxon>Ascomycota</taxon>
        <taxon>Pezizomycotina</taxon>
        <taxon>Dothideomycetes</taxon>
        <taxon>Pleosporomycetidae</taxon>
        <taxon>Pleosporales</taxon>
        <taxon>Pleosporineae</taxon>
        <taxon>Phaeosphaeriaceae</taxon>
        <taxon>Parastagonospora</taxon>
    </lineage>
</organism>
<dbReference type="EMBL" id="CP069039">
    <property type="protein sequence ID" value="QRD04488.1"/>
    <property type="molecule type" value="Genomic_DNA"/>
</dbReference>
<feature type="region of interest" description="Disordered" evidence="1">
    <location>
        <begin position="85"/>
        <end position="104"/>
    </location>
</feature>
<proteinExistence type="predicted"/>
<reference evidence="3" key="1">
    <citation type="journal article" date="2021" name="BMC Genomics">
        <title>Chromosome-level genome assembly and manually-curated proteome of model necrotroph Parastagonospora nodorum Sn15 reveals a genome-wide trove of candidate effector homologs, and redundancy of virulence-related functions within an accessory chromosome.</title>
        <authorList>
            <person name="Bertazzoni S."/>
            <person name="Jones D.A.B."/>
            <person name="Phan H.T."/>
            <person name="Tan K.-C."/>
            <person name="Hane J.K."/>
        </authorList>
    </citation>
    <scope>NUCLEOTIDE SEQUENCE [LARGE SCALE GENOMIC DNA]</scope>
    <source>
        <strain evidence="3">SN15 / ATCC MYA-4574 / FGSC 10173)</strain>
    </source>
</reference>
<dbReference type="VEuPathDB" id="FungiDB:JI435_421340"/>
<keyword evidence="3" id="KW-1185">Reference proteome</keyword>
<evidence type="ECO:0000313" key="2">
    <source>
        <dbReference type="EMBL" id="QRD04488.1"/>
    </source>
</evidence>
<dbReference type="Proteomes" id="UP000663193">
    <property type="component" value="Chromosome 17"/>
</dbReference>
<dbReference type="AlphaFoldDB" id="A0A7U2I8G2"/>